<evidence type="ECO:0000313" key="10">
    <source>
        <dbReference type="Proteomes" id="UP001318040"/>
    </source>
</evidence>
<dbReference type="InterPro" id="IPR028586">
    <property type="entry name" value="AK3/Ak4_mitochondrial"/>
</dbReference>
<dbReference type="KEGG" id="pmrn:116943502"/>
<dbReference type="Pfam" id="PF05191">
    <property type="entry name" value="ADK_lid"/>
    <property type="match status" value="1"/>
</dbReference>
<comment type="catalytic activity">
    <reaction evidence="7">
        <text>GTP + AMP = GDP + ADP</text>
        <dbReference type="Rhea" id="RHEA:29863"/>
        <dbReference type="ChEBI" id="CHEBI:37565"/>
        <dbReference type="ChEBI" id="CHEBI:58189"/>
        <dbReference type="ChEBI" id="CHEBI:456215"/>
        <dbReference type="ChEBI" id="CHEBI:456216"/>
    </reaction>
</comment>
<protein>
    <recommendedName>
        <fullName evidence="8">GTP:AMP phosphotransferase AK3, mitochondrial</fullName>
        <ecNumber evidence="8">2.7.4.10</ecNumber>
    </recommendedName>
    <alternativeName>
        <fullName evidence="8">Adenylate kinase 3</fullName>
        <shortName evidence="8">AK 3</shortName>
    </alternativeName>
</protein>
<dbReference type="GO" id="GO:0046033">
    <property type="term" value="P:AMP metabolic process"/>
    <property type="evidence" value="ECO:0007669"/>
    <property type="project" value="UniProtKB-UniRule"/>
</dbReference>
<feature type="binding site" evidence="8">
    <location>
        <position position="41"/>
    </location>
    <ligand>
        <name>AMP</name>
        <dbReference type="ChEBI" id="CHEBI:456215"/>
    </ligand>
</feature>
<dbReference type="PROSITE" id="PS00113">
    <property type="entry name" value="ADENYLATE_KINASE"/>
    <property type="match status" value="1"/>
</dbReference>
<evidence type="ECO:0000256" key="7">
    <source>
        <dbReference type="ARBA" id="ARBA00048191"/>
    </source>
</evidence>
<comment type="catalytic activity">
    <reaction evidence="8">
        <text>a ribonucleoside 5'-triphosphate + AMP = a ribonucleoside 5'-diphosphate + ADP</text>
        <dbReference type="Rhea" id="RHEA:13749"/>
        <dbReference type="ChEBI" id="CHEBI:57930"/>
        <dbReference type="ChEBI" id="CHEBI:61557"/>
        <dbReference type="ChEBI" id="CHEBI:456215"/>
        <dbReference type="ChEBI" id="CHEBI:456216"/>
        <dbReference type="EC" id="2.7.4.10"/>
    </reaction>
</comment>
<sequence>MVVLGSRALALRAVLLGPPGSGKGTVASRIRSRFGLQTLSTGDLVRDHIARKTEIGVLAKECVLAGRLVPDEIITELTLTEIKAIGERGWLLDGFPRTVSQARALSDRYPLGAAINLDVPFATITERLTARWTHPGSGRVYNTHFNPPRKPGVDDETGEPLVQRVDDRPETVTARLKEYSARTEPVLIYYGEKGLLHSFTGTETDVIWPHIDEFLATRIPPLK</sequence>
<dbReference type="GO" id="GO:0005525">
    <property type="term" value="F:GTP binding"/>
    <property type="evidence" value="ECO:0007669"/>
    <property type="project" value="UniProtKB-KW"/>
</dbReference>
<dbReference type="InterPro" id="IPR036193">
    <property type="entry name" value="ADK_active_lid_dom_sf"/>
</dbReference>
<keyword evidence="5 8" id="KW-0496">Mitochondrion</keyword>
<comment type="similarity">
    <text evidence="8">Belongs to the adenylate kinase family. AK3 subfamily.</text>
</comment>
<evidence type="ECO:0000259" key="9">
    <source>
        <dbReference type="Pfam" id="PF05191"/>
    </source>
</evidence>
<accession>A0AAJ7T6H1</accession>
<keyword evidence="4 8" id="KW-0418">Kinase</keyword>
<dbReference type="GO" id="GO:0046899">
    <property type="term" value="F:nucleoside triphosphate adenylate kinase activity"/>
    <property type="evidence" value="ECO:0007669"/>
    <property type="project" value="UniProtKB-UniRule"/>
</dbReference>
<dbReference type="Proteomes" id="UP001318040">
    <property type="component" value="Chromosome 1"/>
</dbReference>
<feature type="region of interest" description="LID" evidence="8">
    <location>
        <begin position="130"/>
        <end position="167"/>
    </location>
</feature>
<dbReference type="CDD" id="cd01428">
    <property type="entry name" value="ADK"/>
    <property type="match status" value="1"/>
</dbReference>
<dbReference type="HAMAP" id="MF_03169">
    <property type="entry name" value="Adenylate_kinase_AK3"/>
    <property type="match status" value="1"/>
</dbReference>
<dbReference type="Gene3D" id="3.40.50.300">
    <property type="entry name" value="P-loop containing nucleotide triphosphate hydrolases"/>
    <property type="match status" value="1"/>
</dbReference>
<gene>
    <name evidence="8 11 12" type="primary">AK3</name>
</gene>
<dbReference type="EC" id="2.7.4.10" evidence="8"/>
<evidence type="ECO:0000256" key="8">
    <source>
        <dbReference type="HAMAP-Rule" id="MF_03169"/>
    </source>
</evidence>
<dbReference type="InterPro" id="IPR007862">
    <property type="entry name" value="Adenylate_kinase_lid-dom"/>
</dbReference>
<dbReference type="RefSeq" id="XP_032812251.1">
    <property type="nucleotide sequence ID" value="XM_032956360.1"/>
</dbReference>
<dbReference type="GO" id="GO:0046039">
    <property type="term" value="P:GTP metabolic process"/>
    <property type="evidence" value="ECO:0007669"/>
    <property type="project" value="UniProtKB-UniRule"/>
</dbReference>
<dbReference type="SUPFAM" id="SSF52540">
    <property type="entry name" value="P-loop containing nucleoside triphosphate hydrolases"/>
    <property type="match status" value="1"/>
</dbReference>
<dbReference type="GO" id="GO:0005524">
    <property type="term" value="F:ATP binding"/>
    <property type="evidence" value="ECO:0007669"/>
    <property type="project" value="InterPro"/>
</dbReference>
<evidence type="ECO:0000256" key="2">
    <source>
        <dbReference type="ARBA" id="ARBA00022679"/>
    </source>
</evidence>
<evidence type="ECO:0000256" key="6">
    <source>
        <dbReference type="ARBA" id="ARBA00023134"/>
    </source>
</evidence>
<dbReference type="InterPro" id="IPR033690">
    <property type="entry name" value="Adenylat_kinase_CS"/>
</dbReference>
<evidence type="ECO:0000256" key="5">
    <source>
        <dbReference type="ARBA" id="ARBA00023128"/>
    </source>
</evidence>
<evidence type="ECO:0000313" key="11">
    <source>
        <dbReference type="RefSeq" id="XP_032812251.1"/>
    </source>
</evidence>
<reference evidence="10" key="2">
    <citation type="submission" date="2025-05" db="UniProtKB">
        <authorList>
            <consortium name="RefSeq"/>
        </authorList>
    </citation>
    <scope>NUCLEOTIDE SEQUENCE [LARGE SCALE GENOMIC DNA]</scope>
    <source>
        <tissue evidence="11">Sperm</tissue>
    </source>
</reference>
<dbReference type="NCBIfam" id="TIGR01351">
    <property type="entry name" value="adk"/>
    <property type="match status" value="1"/>
</dbReference>
<feature type="domain" description="Adenylate kinase active site lid" evidence="9">
    <location>
        <begin position="131"/>
        <end position="166"/>
    </location>
</feature>
<dbReference type="PRINTS" id="PR00094">
    <property type="entry name" value="ADENYLTKNASE"/>
</dbReference>
<comment type="domain">
    <text evidence="8">Consists of three domains, a large central CORE domain and two small peripheral domains, NMPbind and LID, which undergo movements during catalysis. The LID domain closes over the site of phosphoryl transfer upon GTP binding. Assembling and dissambling the active center during each catalytic cycle provides an effective means to prevent GTP hydrolysis.</text>
</comment>
<dbReference type="PANTHER" id="PTHR23359">
    <property type="entry name" value="NUCLEOTIDE KINASE"/>
    <property type="match status" value="1"/>
</dbReference>
<dbReference type="InterPro" id="IPR006259">
    <property type="entry name" value="Adenyl_kin_sub"/>
</dbReference>
<dbReference type="SUPFAM" id="SSF57774">
    <property type="entry name" value="Microbial and mitochondrial ADK, insert 'zinc finger' domain"/>
    <property type="match status" value="1"/>
</dbReference>
<keyword evidence="3 8" id="KW-0547">Nucleotide-binding</keyword>
<feature type="binding site" evidence="8">
    <location>
        <begin position="94"/>
        <end position="97"/>
    </location>
    <ligand>
        <name>AMP</name>
        <dbReference type="ChEBI" id="CHEBI:456215"/>
    </ligand>
</feature>
<comment type="subunit">
    <text evidence="8">Monomer.</text>
</comment>
<feature type="region of interest" description="NMPbind" evidence="8">
    <location>
        <begin position="40"/>
        <end position="69"/>
    </location>
</feature>
<keyword evidence="2 8" id="KW-0808">Transferase</keyword>
<reference evidence="12" key="1">
    <citation type="submission" date="2025-04" db="UniProtKB">
        <authorList>
            <consortium name="RefSeq"/>
        </authorList>
    </citation>
    <scope>IDENTIFICATION</scope>
    <source>
        <tissue evidence="12">Sperm</tissue>
    </source>
</reference>
<evidence type="ECO:0000256" key="1">
    <source>
        <dbReference type="ARBA" id="ARBA00004305"/>
    </source>
</evidence>
<feature type="binding site" evidence="8">
    <location>
        <position position="101"/>
    </location>
    <ligand>
        <name>AMP</name>
        <dbReference type="ChEBI" id="CHEBI:456215"/>
    </ligand>
</feature>
<feature type="binding site" evidence="8">
    <location>
        <position position="204"/>
    </location>
    <ligand>
        <name>GTP</name>
        <dbReference type="ChEBI" id="CHEBI:37565"/>
    </ligand>
</feature>
<dbReference type="AlphaFoldDB" id="A0AAJ7T6H1"/>
<evidence type="ECO:0000256" key="4">
    <source>
        <dbReference type="ARBA" id="ARBA00022777"/>
    </source>
</evidence>
<dbReference type="CTD" id="50808"/>
<comment type="subcellular location">
    <subcellularLocation>
        <location evidence="1 8">Mitochondrion matrix</location>
    </subcellularLocation>
</comment>
<feature type="binding site" evidence="8">
    <location>
        <begin position="140"/>
        <end position="141"/>
    </location>
    <ligand>
        <name>GTP</name>
        <dbReference type="ChEBI" id="CHEBI:37565"/>
    </ligand>
</feature>
<evidence type="ECO:0000256" key="3">
    <source>
        <dbReference type="ARBA" id="ARBA00022741"/>
    </source>
</evidence>
<feature type="binding site" evidence="8">
    <location>
        <begin position="20"/>
        <end position="25"/>
    </location>
    <ligand>
        <name>GTP</name>
        <dbReference type="ChEBI" id="CHEBI:37565"/>
    </ligand>
</feature>
<dbReference type="FunFam" id="3.40.50.300:FF:000106">
    <property type="entry name" value="Adenylate kinase mitochondrial"/>
    <property type="match status" value="1"/>
</dbReference>
<dbReference type="Pfam" id="PF00406">
    <property type="entry name" value="ADK"/>
    <property type="match status" value="1"/>
</dbReference>
<feature type="binding site" evidence="8">
    <location>
        <begin position="67"/>
        <end position="69"/>
    </location>
    <ligand>
        <name>AMP</name>
        <dbReference type="ChEBI" id="CHEBI:456215"/>
    </ligand>
</feature>
<feature type="binding site" evidence="8">
    <location>
        <position position="131"/>
    </location>
    <ligand>
        <name>GTP</name>
        <dbReference type="ChEBI" id="CHEBI:37565"/>
    </ligand>
</feature>
<dbReference type="HAMAP" id="MF_00235">
    <property type="entry name" value="Adenylate_kinase_Adk"/>
    <property type="match status" value="1"/>
</dbReference>
<dbReference type="InterPro" id="IPR027417">
    <property type="entry name" value="P-loop_NTPase"/>
</dbReference>
<dbReference type="GO" id="GO:0004017">
    <property type="term" value="F:AMP kinase activity"/>
    <property type="evidence" value="ECO:0007669"/>
    <property type="project" value="InterPro"/>
</dbReference>
<dbReference type="GO" id="GO:0046041">
    <property type="term" value="P:ITP metabolic process"/>
    <property type="evidence" value="ECO:0007669"/>
    <property type="project" value="UniProtKB-UniRule"/>
</dbReference>
<dbReference type="GO" id="GO:0005759">
    <property type="term" value="C:mitochondrial matrix"/>
    <property type="evidence" value="ECO:0007669"/>
    <property type="project" value="UniProtKB-SubCell"/>
</dbReference>
<feature type="binding site" evidence="8">
    <location>
        <position position="164"/>
    </location>
    <ligand>
        <name>AMP</name>
        <dbReference type="ChEBI" id="CHEBI:456215"/>
    </ligand>
</feature>
<feature type="binding site" evidence="8">
    <location>
        <position position="46"/>
    </location>
    <ligand>
        <name>AMP</name>
        <dbReference type="ChEBI" id="CHEBI:456215"/>
    </ligand>
</feature>
<dbReference type="RefSeq" id="XP_032812261.1">
    <property type="nucleotide sequence ID" value="XM_032956370.1"/>
</dbReference>
<evidence type="ECO:0000313" key="12">
    <source>
        <dbReference type="RefSeq" id="XP_032812261.1"/>
    </source>
</evidence>
<dbReference type="GO" id="GO:0006172">
    <property type="term" value="P:ADP biosynthetic process"/>
    <property type="evidence" value="ECO:0007669"/>
    <property type="project" value="UniProtKB-UniRule"/>
</dbReference>
<feature type="binding site" evidence="8">
    <location>
        <position position="175"/>
    </location>
    <ligand>
        <name>AMP</name>
        <dbReference type="ChEBI" id="CHEBI:456215"/>
    </ligand>
</feature>
<organism evidence="10 12">
    <name type="scientific">Petromyzon marinus</name>
    <name type="common">Sea lamprey</name>
    <dbReference type="NCBI Taxonomy" id="7757"/>
    <lineage>
        <taxon>Eukaryota</taxon>
        <taxon>Metazoa</taxon>
        <taxon>Chordata</taxon>
        <taxon>Craniata</taxon>
        <taxon>Vertebrata</taxon>
        <taxon>Cyclostomata</taxon>
        <taxon>Hyperoartia</taxon>
        <taxon>Petromyzontiformes</taxon>
        <taxon>Petromyzontidae</taxon>
        <taxon>Petromyzon</taxon>
    </lineage>
</organism>
<dbReference type="InterPro" id="IPR000850">
    <property type="entry name" value="Adenylat/UMP-CMP_kin"/>
</dbReference>
<comment type="function">
    <text evidence="8">Involved in maintaining the homeostasis of cellular nucleotides by catalyzing the interconversion of nucleoside phosphates. Has GTP:AMP phosphotransferase and ITP:AMP phosphotransferase activities.</text>
</comment>
<name>A0AAJ7T6H1_PETMA</name>
<keyword evidence="6 8" id="KW-0342">GTP-binding</keyword>
<keyword evidence="10" id="KW-1185">Reference proteome</keyword>
<proteinExistence type="inferred from homology"/>